<accession>A0A329MTI2</accession>
<organism evidence="1 2">
    <name type="scientific">Paenibacillus contaminans</name>
    <dbReference type="NCBI Taxonomy" id="450362"/>
    <lineage>
        <taxon>Bacteria</taxon>
        <taxon>Bacillati</taxon>
        <taxon>Bacillota</taxon>
        <taxon>Bacilli</taxon>
        <taxon>Bacillales</taxon>
        <taxon>Paenibacillaceae</taxon>
        <taxon>Paenibacillus</taxon>
    </lineage>
</organism>
<proteinExistence type="predicted"/>
<evidence type="ECO:0000313" key="1">
    <source>
        <dbReference type="EMBL" id="RAV22013.1"/>
    </source>
</evidence>
<reference evidence="1 2" key="1">
    <citation type="journal article" date="2009" name="Int. J. Syst. Evol. Microbiol.">
        <title>Paenibacillus contaminans sp. nov., isolated from a contaminated laboratory plate.</title>
        <authorList>
            <person name="Chou J.H."/>
            <person name="Lee J.H."/>
            <person name="Lin M.C."/>
            <person name="Chang P.S."/>
            <person name="Arun A.B."/>
            <person name="Young C.C."/>
            <person name="Chen W.M."/>
        </authorList>
    </citation>
    <scope>NUCLEOTIDE SEQUENCE [LARGE SCALE GENOMIC DNA]</scope>
    <source>
        <strain evidence="1 2">CKOBP-6</strain>
    </source>
</reference>
<dbReference type="EMBL" id="QMFB01000003">
    <property type="protein sequence ID" value="RAV22013.1"/>
    <property type="molecule type" value="Genomic_DNA"/>
</dbReference>
<gene>
    <name evidence="1" type="ORF">DQG23_08220</name>
</gene>
<dbReference type="AlphaFoldDB" id="A0A329MTI2"/>
<comment type="caution">
    <text evidence="1">The sequence shown here is derived from an EMBL/GenBank/DDBJ whole genome shotgun (WGS) entry which is preliminary data.</text>
</comment>
<sequence length="68" mass="7526">MVTGPAADAQDYNQQAYESTLPIFNVRLTSFLPARQSYESTVRIEKVKVSNSSSEGYTVNTGRLNRPA</sequence>
<dbReference type="Proteomes" id="UP000250369">
    <property type="component" value="Unassembled WGS sequence"/>
</dbReference>
<keyword evidence="2" id="KW-1185">Reference proteome</keyword>
<protein>
    <submittedName>
        <fullName evidence="1">Uncharacterized protein</fullName>
    </submittedName>
</protein>
<name>A0A329MTI2_9BACL</name>
<evidence type="ECO:0000313" key="2">
    <source>
        <dbReference type="Proteomes" id="UP000250369"/>
    </source>
</evidence>